<sequence length="173" mass="19181">MPQIKATNCGGSLSNDGKGISLISGTSTVIGVGAVITNQHSGQDFSRMLGPFDVNMGVDTEDSPISQAESLKRPRFQLSNSCSLDPSDIVTEAQRVCHFKFEAEWLMEESREAERRRLKRIEGMDDDRGIYQPDDLELQRIALNYFQNLFASQGLYACRSGASFEGDEPFEGF</sequence>
<protein>
    <submittedName>
        <fullName evidence="1">Uncharacterized protein</fullName>
    </submittedName>
</protein>
<accession>A0ABR2TYW0</accession>
<dbReference type="EMBL" id="JBBPBN010000004">
    <property type="protein sequence ID" value="KAK9042616.1"/>
    <property type="molecule type" value="Genomic_DNA"/>
</dbReference>
<evidence type="ECO:0000313" key="2">
    <source>
        <dbReference type="Proteomes" id="UP001396334"/>
    </source>
</evidence>
<reference evidence="1 2" key="1">
    <citation type="journal article" date="2024" name="G3 (Bethesda)">
        <title>Genome assembly of Hibiscus sabdariffa L. provides insights into metabolisms of medicinal natural products.</title>
        <authorList>
            <person name="Kim T."/>
        </authorList>
    </citation>
    <scope>NUCLEOTIDE SEQUENCE [LARGE SCALE GENOMIC DNA]</scope>
    <source>
        <strain evidence="1">TK-2024</strain>
        <tissue evidence="1">Old leaves</tissue>
    </source>
</reference>
<gene>
    <name evidence="1" type="ORF">V6N11_017683</name>
</gene>
<proteinExistence type="predicted"/>
<dbReference type="Proteomes" id="UP001396334">
    <property type="component" value="Unassembled WGS sequence"/>
</dbReference>
<evidence type="ECO:0000313" key="1">
    <source>
        <dbReference type="EMBL" id="KAK9042616.1"/>
    </source>
</evidence>
<keyword evidence="2" id="KW-1185">Reference proteome</keyword>
<name>A0ABR2TYW0_9ROSI</name>
<organism evidence="1 2">
    <name type="scientific">Hibiscus sabdariffa</name>
    <name type="common">roselle</name>
    <dbReference type="NCBI Taxonomy" id="183260"/>
    <lineage>
        <taxon>Eukaryota</taxon>
        <taxon>Viridiplantae</taxon>
        <taxon>Streptophyta</taxon>
        <taxon>Embryophyta</taxon>
        <taxon>Tracheophyta</taxon>
        <taxon>Spermatophyta</taxon>
        <taxon>Magnoliopsida</taxon>
        <taxon>eudicotyledons</taxon>
        <taxon>Gunneridae</taxon>
        <taxon>Pentapetalae</taxon>
        <taxon>rosids</taxon>
        <taxon>malvids</taxon>
        <taxon>Malvales</taxon>
        <taxon>Malvaceae</taxon>
        <taxon>Malvoideae</taxon>
        <taxon>Hibiscus</taxon>
    </lineage>
</organism>
<comment type="caution">
    <text evidence="1">The sequence shown here is derived from an EMBL/GenBank/DDBJ whole genome shotgun (WGS) entry which is preliminary data.</text>
</comment>